<dbReference type="KEGG" id="sfw:WN53_09725"/>
<evidence type="ECO:0000256" key="6">
    <source>
        <dbReference type="ARBA" id="ARBA00022927"/>
    </source>
</evidence>
<keyword evidence="6 10" id="KW-0653">Protein transport</keyword>
<dbReference type="InterPro" id="IPR006312">
    <property type="entry name" value="TatA/E"/>
</dbReference>
<evidence type="ECO:0000313" key="13">
    <source>
        <dbReference type="EMBL" id="VEI62436.1"/>
    </source>
</evidence>
<dbReference type="NCBIfam" id="NF002448">
    <property type="entry name" value="PRK01614.1"/>
    <property type="match status" value="1"/>
</dbReference>
<dbReference type="NCBIfam" id="TIGR01411">
    <property type="entry name" value="tatAE"/>
    <property type="match status" value="1"/>
</dbReference>
<feature type="region of interest" description="Disordered" evidence="11">
    <location>
        <begin position="45"/>
        <end position="88"/>
    </location>
</feature>
<evidence type="ECO:0000256" key="10">
    <source>
        <dbReference type="HAMAP-Rule" id="MF_00236"/>
    </source>
</evidence>
<dbReference type="EMBL" id="LR134492">
    <property type="protein sequence ID" value="VEI62436.1"/>
    <property type="molecule type" value="Genomic_DNA"/>
</dbReference>
<dbReference type="Pfam" id="PF02416">
    <property type="entry name" value="TatA_B_E"/>
    <property type="match status" value="1"/>
</dbReference>
<dbReference type="GO" id="GO:0008320">
    <property type="term" value="F:protein transmembrane transporter activity"/>
    <property type="evidence" value="ECO:0007669"/>
    <property type="project" value="UniProtKB-UniRule"/>
</dbReference>
<feature type="transmembrane region" description="Helical" evidence="10">
    <location>
        <begin position="6"/>
        <end position="22"/>
    </location>
</feature>
<comment type="subunit">
    <text evidence="10">The Tat system comprises two distinct complexes: a TatABC complex, containing multiple copies of TatA, TatB and TatC subunits, and a separate TatA complex, containing only TatA subunits. Substrates initially bind to the TatABC complex, which probably triggers association of the separate TatA complex to form the active translocon.</text>
</comment>
<evidence type="ECO:0000256" key="3">
    <source>
        <dbReference type="ARBA" id="ARBA00022475"/>
    </source>
</evidence>
<dbReference type="FunFam" id="1.20.5.3310:FF:000001">
    <property type="entry name" value="Probable Sec-independent protein translocase protein TatE"/>
    <property type="match status" value="1"/>
</dbReference>
<evidence type="ECO:0000256" key="7">
    <source>
        <dbReference type="ARBA" id="ARBA00022989"/>
    </source>
</evidence>
<dbReference type="AlphaFoldDB" id="A0A0F7HAX8"/>
<comment type="subcellular location">
    <subcellularLocation>
        <location evidence="1 10">Cell membrane</location>
        <topology evidence="1 10">Single-pass membrane protein</topology>
    </subcellularLocation>
</comment>
<keyword evidence="9 10" id="KW-0472">Membrane</keyword>
<feature type="compositionally biased region" description="Basic and acidic residues" evidence="11">
    <location>
        <begin position="57"/>
        <end position="88"/>
    </location>
</feature>
<accession>A0A0F7HAX8</accession>
<dbReference type="GO" id="GO:0033281">
    <property type="term" value="C:TAT protein transport complex"/>
    <property type="evidence" value="ECO:0007669"/>
    <property type="project" value="UniProtKB-UniRule"/>
</dbReference>
<keyword evidence="7 10" id="KW-1133">Transmembrane helix</keyword>
<evidence type="ECO:0000256" key="5">
    <source>
        <dbReference type="ARBA" id="ARBA00022692"/>
    </source>
</evidence>
<dbReference type="GO" id="GO:0065002">
    <property type="term" value="P:intracellular protein transmembrane transport"/>
    <property type="evidence" value="ECO:0007669"/>
    <property type="project" value="UniProtKB-ARBA"/>
</dbReference>
<keyword evidence="8 10" id="KW-0811">Translocation</keyword>
<keyword evidence="5 10" id="KW-0812">Transmembrane</keyword>
<keyword evidence="4" id="KW-0997">Cell inner membrane</keyword>
<sequence>MGGISIWQLLIIAVIVVLLFGTNKLRTLGSDLGASIKGFKKAIGDDNSAAPTNTTEKTNHDADFAAKPITDKQPEVKAAEESKNKEQV</sequence>
<protein>
    <recommendedName>
        <fullName evidence="10">Sec-independent protein translocase protein TatA</fullName>
    </recommendedName>
</protein>
<evidence type="ECO:0000256" key="1">
    <source>
        <dbReference type="ARBA" id="ARBA00004162"/>
    </source>
</evidence>
<dbReference type="PANTHER" id="PTHR42982">
    <property type="entry name" value="SEC-INDEPENDENT PROTEIN TRANSLOCASE PROTEIN TATA"/>
    <property type="match status" value="1"/>
</dbReference>
<comment type="similarity">
    <text evidence="10">Belongs to the TatA/E family.</text>
</comment>
<dbReference type="EMBL" id="JAVIGA010000056">
    <property type="protein sequence ID" value="MDQ9130243.1"/>
    <property type="molecule type" value="Genomic_DNA"/>
</dbReference>
<comment type="function">
    <text evidence="10">Part of the twin-arginine translocation (Tat) system that transports large folded proteins containing a characteristic twin-arginine motif in their signal peptide across membranes. TatA could form the protein-conducting channel of the Tat system.</text>
</comment>
<evidence type="ECO:0000256" key="8">
    <source>
        <dbReference type="ARBA" id="ARBA00023010"/>
    </source>
</evidence>
<dbReference type="RefSeq" id="WP_024485464.1">
    <property type="nucleotide sequence ID" value="NZ_CAMISF010000012.1"/>
</dbReference>
<dbReference type="Proteomes" id="UP001224622">
    <property type="component" value="Unassembled WGS sequence"/>
</dbReference>
<dbReference type="GO" id="GO:0043953">
    <property type="term" value="P:protein transport by the Tat complex"/>
    <property type="evidence" value="ECO:0007669"/>
    <property type="project" value="UniProtKB-UniRule"/>
</dbReference>
<keyword evidence="3 10" id="KW-1003">Cell membrane</keyword>
<evidence type="ECO:0000256" key="9">
    <source>
        <dbReference type="ARBA" id="ARBA00023136"/>
    </source>
</evidence>
<reference evidence="13 14" key="1">
    <citation type="submission" date="2018-12" db="EMBL/GenBank/DDBJ databases">
        <authorList>
            <consortium name="Pathogen Informatics"/>
        </authorList>
    </citation>
    <scope>NUCLEOTIDE SEQUENCE [LARGE SCALE GENOMIC DNA]</scope>
    <source>
        <strain evidence="13 14">NCTC13193</strain>
    </source>
</reference>
<evidence type="ECO:0000313" key="12">
    <source>
        <dbReference type="EMBL" id="MDQ9130243.1"/>
    </source>
</evidence>
<evidence type="ECO:0000256" key="2">
    <source>
        <dbReference type="ARBA" id="ARBA00022448"/>
    </source>
</evidence>
<evidence type="ECO:0000256" key="4">
    <source>
        <dbReference type="ARBA" id="ARBA00022519"/>
    </source>
</evidence>
<name>A0A0F7HAX8_SERFO</name>
<proteinExistence type="inferred from homology"/>
<gene>
    <name evidence="10 12" type="primary">tatA</name>
    <name evidence="13" type="synonym">tatA_1</name>
    <name evidence="13" type="ORF">NCTC13193_00353</name>
    <name evidence="12" type="ORF">RDT67_27955</name>
</gene>
<dbReference type="HAMAP" id="MF_00236">
    <property type="entry name" value="TatA_E"/>
    <property type="match status" value="1"/>
</dbReference>
<dbReference type="Proteomes" id="UP000270487">
    <property type="component" value="Chromosome"/>
</dbReference>
<evidence type="ECO:0000313" key="14">
    <source>
        <dbReference type="Proteomes" id="UP000270487"/>
    </source>
</evidence>
<dbReference type="PANTHER" id="PTHR42982:SF1">
    <property type="entry name" value="SEC-INDEPENDENT PROTEIN TRANSLOCASE PROTEIN TATA"/>
    <property type="match status" value="1"/>
</dbReference>
<dbReference type="InterPro" id="IPR003369">
    <property type="entry name" value="TatA/B/E"/>
</dbReference>
<reference evidence="12" key="2">
    <citation type="submission" date="2023-08" db="EMBL/GenBank/DDBJ databases">
        <title>The Comparative Genomic Analysis of Yersiniaceae from Polar Regions.</title>
        <authorList>
            <person name="Goncharov A."/>
            <person name="Aslanov B."/>
            <person name="Kolodzhieva V."/>
            <person name="Azarov D."/>
            <person name="Mochov A."/>
            <person name="Lebedeva E."/>
        </authorList>
    </citation>
    <scope>NUCLEOTIDE SEQUENCE</scope>
    <source>
        <strain evidence="12">Vf</strain>
    </source>
</reference>
<dbReference type="Gene3D" id="1.20.5.3310">
    <property type="match status" value="1"/>
</dbReference>
<evidence type="ECO:0000313" key="15">
    <source>
        <dbReference type="Proteomes" id="UP001224622"/>
    </source>
</evidence>
<keyword evidence="2 10" id="KW-0813">Transport</keyword>
<dbReference type="STRING" id="47917.AV650_01270"/>
<evidence type="ECO:0000256" key="11">
    <source>
        <dbReference type="SAM" id="MobiDB-lite"/>
    </source>
</evidence>
<organism evidence="12 15">
    <name type="scientific">Serratia fonticola</name>
    <dbReference type="NCBI Taxonomy" id="47917"/>
    <lineage>
        <taxon>Bacteria</taxon>
        <taxon>Pseudomonadati</taxon>
        <taxon>Pseudomonadota</taxon>
        <taxon>Gammaproteobacteria</taxon>
        <taxon>Enterobacterales</taxon>
        <taxon>Yersiniaceae</taxon>
        <taxon>Serratia</taxon>
    </lineage>
</organism>
<dbReference type="GeneID" id="30320440"/>